<keyword evidence="1" id="KW-0732">Signal</keyword>
<feature type="domain" description="Thioredoxin-like fold" evidence="2">
    <location>
        <begin position="36"/>
        <end position="226"/>
    </location>
</feature>
<dbReference type="Pfam" id="PF13462">
    <property type="entry name" value="Thioredoxin_4"/>
    <property type="match status" value="1"/>
</dbReference>
<reference evidence="3" key="1">
    <citation type="submission" date="2023-03" db="EMBL/GenBank/DDBJ databases">
        <title>Andean soil-derived lignocellulolytic bacterial consortium as a source of novel taxa and putative plastic-active enzymes.</title>
        <authorList>
            <person name="Diaz-Garcia L."/>
            <person name="Chuvochina M."/>
            <person name="Feuerriegel G."/>
            <person name="Bunk B."/>
            <person name="Sproer C."/>
            <person name="Streit W.R."/>
            <person name="Rodriguez L.M."/>
            <person name="Overmann J."/>
            <person name="Jimenez D.J."/>
        </authorList>
    </citation>
    <scope>NUCLEOTIDE SEQUENCE</scope>
    <source>
        <strain evidence="3">MAG 26</strain>
    </source>
</reference>
<organism evidence="3 4">
    <name type="scientific">Candidatus Andeanibacterium colombiense</name>
    <dbReference type="NCBI Taxonomy" id="3121345"/>
    <lineage>
        <taxon>Bacteria</taxon>
        <taxon>Pseudomonadati</taxon>
        <taxon>Pseudomonadota</taxon>
        <taxon>Alphaproteobacteria</taxon>
        <taxon>Sphingomonadales</taxon>
        <taxon>Sphingomonadaceae</taxon>
        <taxon>Candidatus Andeanibacterium</taxon>
    </lineage>
</organism>
<dbReference type="KEGG" id="acob:P0Y56_04265"/>
<dbReference type="Gene3D" id="1.10.40.110">
    <property type="match status" value="1"/>
</dbReference>
<evidence type="ECO:0000256" key="1">
    <source>
        <dbReference type="SAM" id="SignalP"/>
    </source>
</evidence>
<sequence length="229" mass="25134">MKGVFRIAAAIAAIWVSLGAMPASAAPAWLATVTATPEGHRLGNPDAKVKLIAYESYTCPHCANFEKEAAAAMRLGYIQPGKMSLEVRHYPRDPVDLTAAVLTECVPPNRFFDAHRAFYVNYDKWIPLLSKATAAQRARWSVADRAAARRSIANDFGFYDLMASVGLSRVQADKCLNNAALADKIANLRKDTDTKYPDFAGTPTFVLNGLMLSWTASWDALRPQIEARL</sequence>
<evidence type="ECO:0000259" key="2">
    <source>
        <dbReference type="Pfam" id="PF13462"/>
    </source>
</evidence>
<dbReference type="InterPro" id="IPR012336">
    <property type="entry name" value="Thioredoxin-like_fold"/>
</dbReference>
<dbReference type="Proteomes" id="UP001218362">
    <property type="component" value="Chromosome"/>
</dbReference>
<dbReference type="Gene3D" id="3.40.30.10">
    <property type="entry name" value="Glutaredoxin"/>
    <property type="match status" value="1"/>
</dbReference>
<dbReference type="SUPFAM" id="SSF52833">
    <property type="entry name" value="Thioredoxin-like"/>
    <property type="match status" value="1"/>
</dbReference>
<evidence type="ECO:0000313" key="4">
    <source>
        <dbReference type="Proteomes" id="UP001218362"/>
    </source>
</evidence>
<dbReference type="EMBL" id="CP119316">
    <property type="protein sequence ID" value="WEK47513.1"/>
    <property type="molecule type" value="Genomic_DNA"/>
</dbReference>
<dbReference type="AlphaFoldDB" id="A0AAJ6BQA0"/>
<dbReference type="InterPro" id="IPR036249">
    <property type="entry name" value="Thioredoxin-like_sf"/>
</dbReference>
<feature type="chain" id="PRO_5042505388" evidence="1">
    <location>
        <begin position="26"/>
        <end position="229"/>
    </location>
</feature>
<proteinExistence type="predicted"/>
<accession>A0AAJ6BQA0</accession>
<protein>
    <submittedName>
        <fullName evidence="3">Thioredoxin domain-containing protein</fullName>
    </submittedName>
</protein>
<feature type="signal peptide" evidence="1">
    <location>
        <begin position="1"/>
        <end position="25"/>
    </location>
</feature>
<evidence type="ECO:0000313" key="3">
    <source>
        <dbReference type="EMBL" id="WEK47513.1"/>
    </source>
</evidence>
<name>A0AAJ6BQA0_9SPHN</name>
<gene>
    <name evidence="3" type="ORF">P0Y56_04265</name>
</gene>